<evidence type="ECO:0000313" key="2">
    <source>
        <dbReference type="EMBL" id="PJJ40628.1"/>
    </source>
</evidence>
<feature type="domain" description="PAS" evidence="1">
    <location>
        <begin position="27"/>
        <end position="99"/>
    </location>
</feature>
<dbReference type="PROSITE" id="PS50112">
    <property type="entry name" value="PAS"/>
    <property type="match status" value="1"/>
</dbReference>
<dbReference type="EMBL" id="PGEX01000001">
    <property type="protein sequence ID" value="PJJ40628.1"/>
    <property type="molecule type" value="Genomic_DNA"/>
</dbReference>
<accession>A0A2M9A4P5</accession>
<reference evidence="2 3" key="1">
    <citation type="submission" date="2017-11" db="EMBL/GenBank/DDBJ databases">
        <title>Animal gut microbial communities from fecal samples from Wisconsin, USA.</title>
        <authorList>
            <person name="Neumann A."/>
        </authorList>
    </citation>
    <scope>NUCLEOTIDE SEQUENCE [LARGE SCALE GENOMIC DNA]</scope>
    <source>
        <strain evidence="2 3">UWS3</strain>
    </source>
</reference>
<evidence type="ECO:0000259" key="1">
    <source>
        <dbReference type="PROSITE" id="PS50112"/>
    </source>
</evidence>
<dbReference type="SMART" id="SM00091">
    <property type="entry name" value="PAS"/>
    <property type="match status" value="2"/>
</dbReference>
<protein>
    <recommendedName>
        <fullName evidence="1">PAS domain-containing protein</fullName>
    </recommendedName>
</protein>
<dbReference type="Proteomes" id="UP000231134">
    <property type="component" value="Unassembled WGS sequence"/>
</dbReference>
<name>A0A2M9A4P5_9BACT</name>
<gene>
    <name evidence="2" type="ORF">BGX16_0561</name>
</gene>
<comment type="caution">
    <text evidence="2">The sequence shown here is derived from an EMBL/GenBank/DDBJ whole genome shotgun (WGS) entry which is preliminary data.</text>
</comment>
<evidence type="ECO:0000313" key="3">
    <source>
        <dbReference type="Proteomes" id="UP000231134"/>
    </source>
</evidence>
<dbReference type="SUPFAM" id="SSF55785">
    <property type="entry name" value="PYP-like sensor domain (PAS domain)"/>
    <property type="match status" value="1"/>
</dbReference>
<dbReference type="InterPro" id="IPR000014">
    <property type="entry name" value="PAS"/>
</dbReference>
<dbReference type="InterPro" id="IPR035965">
    <property type="entry name" value="PAS-like_dom_sf"/>
</dbReference>
<keyword evidence="3" id="KW-1185">Reference proteome</keyword>
<proteinExistence type="predicted"/>
<dbReference type="AlphaFoldDB" id="A0A2M9A4P5"/>
<dbReference type="Gene3D" id="3.30.450.20">
    <property type="entry name" value="PAS domain"/>
    <property type="match status" value="2"/>
</dbReference>
<organism evidence="2 3">
    <name type="scientific">Hallerella succinigenes</name>
    <dbReference type="NCBI Taxonomy" id="1896222"/>
    <lineage>
        <taxon>Bacteria</taxon>
        <taxon>Pseudomonadati</taxon>
        <taxon>Fibrobacterota</taxon>
        <taxon>Fibrobacteria</taxon>
        <taxon>Fibrobacterales</taxon>
        <taxon>Fibrobacteraceae</taxon>
        <taxon>Hallerella</taxon>
    </lineage>
</organism>
<sequence>MMEVVVFTIAMTIATIVLFVQNARLKDRVALIKLIDLNTKSLLAIIDMKSLKVLSASNALLNVLGIPRDEVAKHDIRETIHPDDMKLLHTSLSAVREKEKKGYPIENAFDSLRVRLRDVNYGWQWYEVYGFFTKYNSHRLLCCSYFPVNEQMRLSADLVETRHKMEILLNNSFNIVWEMNCLTRQLVLISPITRERFGVDDRDAGLILSNEEVFPEEDIRYFREMLNHRIAALADSDRMNDEPQVHKVHVKNRDGSIVEMLTRSTLKKDDVGQYTLYGVSQRIQNNEFH</sequence>